<comment type="caution">
    <text evidence="1">The sequence shown here is derived from an EMBL/GenBank/DDBJ whole genome shotgun (WGS) entry which is preliminary data.</text>
</comment>
<protein>
    <submittedName>
        <fullName evidence="1">Uncharacterized protein</fullName>
    </submittedName>
</protein>
<dbReference type="EMBL" id="JACHFD010000009">
    <property type="protein sequence ID" value="MBB5351913.1"/>
    <property type="molecule type" value="Genomic_DNA"/>
</dbReference>
<dbReference type="RefSeq" id="WP_184018503.1">
    <property type="nucleotide sequence ID" value="NZ_JACHFD010000009.1"/>
</dbReference>
<proteinExistence type="predicted"/>
<evidence type="ECO:0000313" key="2">
    <source>
        <dbReference type="Proteomes" id="UP000557717"/>
    </source>
</evidence>
<accession>A0A840V351</accession>
<reference evidence="1 2" key="1">
    <citation type="submission" date="2020-08" db="EMBL/GenBank/DDBJ databases">
        <title>Genomic Encyclopedia of Type Strains, Phase IV (KMG-IV): sequencing the most valuable type-strain genomes for metagenomic binning, comparative biology and taxonomic classification.</title>
        <authorList>
            <person name="Goeker M."/>
        </authorList>
    </citation>
    <scope>NUCLEOTIDE SEQUENCE [LARGE SCALE GENOMIC DNA]</scope>
    <source>
        <strain evidence="1 2">YC6886</strain>
    </source>
</reference>
<evidence type="ECO:0000313" key="1">
    <source>
        <dbReference type="EMBL" id="MBB5351913.1"/>
    </source>
</evidence>
<gene>
    <name evidence="1" type="ORF">HNR46_002152</name>
</gene>
<dbReference type="AlphaFoldDB" id="A0A840V351"/>
<keyword evidence="2" id="KW-1185">Reference proteome</keyword>
<dbReference type="Proteomes" id="UP000557717">
    <property type="component" value="Unassembled WGS sequence"/>
</dbReference>
<sequence>MIHRLPILLTIGCLHADSVNVSYGAQAPGGGVGGTTGQELPIGCQVMIGTFDLEVAEVIASAGDHFHLLAHFHPYGATVVGTFNGTPQGSTGAFSGAVPVNVTEAGQRVYIWVLDARDFSRASAHLIFSAASWILPSFGTLSCQTSSPDLQNPDAVNIAITDPLVTSPTLSGPLKQALPLNHPDASDKDLDGLNALLEYAFGTDPAQPDSLPISLDAEALQFDRFTEAIDLTDWFLETSEDLHDWTQHPLGSEQLEISPDPLHDSLENVKVVLSASDTGFRFYRLRVRRRGSEQLIELLSRNVAKEQKHPPILLPASH</sequence>
<organism evidence="1 2">
    <name type="scientific">Haloferula luteola</name>
    <dbReference type="NCBI Taxonomy" id="595692"/>
    <lineage>
        <taxon>Bacteria</taxon>
        <taxon>Pseudomonadati</taxon>
        <taxon>Verrucomicrobiota</taxon>
        <taxon>Verrucomicrobiia</taxon>
        <taxon>Verrucomicrobiales</taxon>
        <taxon>Verrucomicrobiaceae</taxon>
        <taxon>Haloferula</taxon>
    </lineage>
</organism>
<name>A0A840V351_9BACT</name>